<dbReference type="Proteomes" id="UP001562065">
    <property type="component" value="Unassembled WGS sequence"/>
</dbReference>
<gene>
    <name evidence="6" type="ORF">AB5I84_13050</name>
</gene>
<keyword evidence="3" id="KW-0732">Signal</keyword>
<sequence length="363" mass="39259">MKPVIALCALSLLAACAPAPEPTDTAPRPVLVTQPASSQALREVYSGEVRARYEPALGFRVPGKITRLRVDVGDSVRAGQPLAELSDDDFLLQRKAAEARLAAARADRDLAQSELERFQPLLGRQVISQSQYDAVESRSRAAEAVLEQAQADVRVARNQAGYATLRADQDGVIAARQAEEGQVVSAGQVVFVLATEGEREVRIHVPENDVARVKVQQPVEVSLWTRPEARYPAHVRQVAPVADRASRTYELRIALDQAVPGIEVGQSARVFLSSQREGGTMTVPLSALSAERDQPFVWRVTPEQVLEQVFVAVGPYLDDRVPVLSGLAADDWIVAAGGHLLVAGQAVRAVDRNNRTVTPGHGE</sequence>
<comment type="caution">
    <text evidence="6">The sequence shown here is derived from an EMBL/GenBank/DDBJ whole genome shotgun (WGS) entry which is preliminary data.</text>
</comment>
<dbReference type="NCBIfam" id="TIGR01730">
    <property type="entry name" value="RND_mfp"/>
    <property type="match status" value="1"/>
</dbReference>
<dbReference type="PROSITE" id="PS51257">
    <property type="entry name" value="PROKAR_LIPOPROTEIN"/>
    <property type="match status" value="1"/>
</dbReference>
<organism evidence="6 7">
    <name type="scientific">Isoalcanivorax beigongshangi</name>
    <dbReference type="NCBI Taxonomy" id="3238810"/>
    <lineage>
        <taxon>Bacteria</taxon>
        <taxon>Pseudomonadati</taxon>
        <taxon>Pseudomonadota</taxon>
        <taxon>Gammaproteobacteria</taxon>
        <taxon>Oceanospirillales</taxon>
        <taxon>Alcanivoracaceae</taxon>
        <taxon>Isoalcanivorax</taxon>
    </lineage>
</organism>
<dbReference type="InterPro" id="IPR058792">
    <property type="entry name" value="Beta-barrel_RND_2"/>
</dbReference>
<evidence type="ECO:0000256" key="3">
    <source>
        <dbReference type="SAM" id="SignalP"/>
    </source>
</evidence>
<comment type="similarity">
    <text evidence="1">Belongs to the membrane fusion protein (MFP) (TC 8.A.1) family.</text>
</comment>
<dbReference type="EMBL" id="JBGCUO010000003">
    <property type="protein sequence ID" value="MEY1663083.1"/>
    <property type="molecule type" value="Genomic_DNA"/>
</dbReference>
<feature type="signal peptide" evidence="3">
    <location>
        <begin position="1"/>
        <end position="19"/>
    </location>
</feature>
<accession>A0ABV4AJU5</accession>
<feature type="domain" description="Multidrug resistance protein MdtA-like alpha-helical hairpin" evidence="4">
    <location>
        <begin position="95"/>
        <end position="162"/>
    </location>
</feature>
<dbReference type="Pfam" id="PF25876">
    <property type="entry name" value="HH_MFP_RND"/>
    <property type="match status" value="1"/>
</dbReference>
<evidence type="ECO:0000256" key="1">
    <source>
        <dbReference type="ARBA" id="ARBA00009477"/>
    </source>
</evidence>
<reference evidence="6 7" key="1">
    <citation type="submission" date="2024-07" db="EMBL/GenBank/DDBJ databases">
        <authorList>
            <person name="Ren Q."/>
        </authorList>
    </citation>
    <scope>NUCLEOTIDE SEQUENCE [LARGE SCALE GENOMIC DNA]</scope>
    <source>
        <strain evidence="6 7">REN37</strain>
    </source>
</reference>
<evidence type="ECO:0000256" key="2">
    <source>
        <dbReference type="SAM" id="Coils"/>
    </source>
</evidence>
<feature type="domain" description="CusB-like beta-barrel" evidence="5">
    <location>
        <begin position="201"/>
        <end position="275"/>
    </location>
</feature>
<dbReference type="PANTHER" id="PTHR30469:SF15">
    <property type="entry name" value="HLYD FAMILY OF SECRETION PROTEINS"/>
    <property type="match status" value="1"/>
</dbReference>
<dbReference type="InterPro" id="IPR058624">
    <property type="entry name" value="MdtA-like_HH"/>
</dbReference>
<feature type="chain" id="PRO_5047065716" evidence="3">
    <location>
        <begin position="20"/>
        <end position="363"/>
    </location>
</feature>
<dbReference type="InterPro" id="IPR006143">
    <property type="entry name" value="RND_pump_MFP"/>
</dbReference>
<dbReference type="PANTHER" id="PTHR30469">
    <property type="entry name" value="MULTIDRUG RESISTANCE PROTEIN MDTA"/>
    <property type="match status" value="1"/>
</dbReference>
<protein>
    <submittedName>
        <fullName evidence="6">Efflux RND transporter periplasmic adaptor subunit</fullName>
    </submittedName>
</protein>
<dbReference type="SUPFAM" id="SSF111369">
    <property type="entry name" value="HlyD-like secretion proteins"/>
    <property type="match status" value="1"/>
</dbReference>
<evidence type="ECO:0000259" key="5">
    <source>
        <dbReference type="Pfam" id="PF25954"/>
    </source>
</evidence>
<name>A0ABV4AJU5_9GAMM</name>
<dbReference type="Gene3D" id="2.40.50.100">
    <property type="match status" value="1"/>
</dbReference>
<evidence type="ECO:0000313" key="7">
    <source>
        <dbReference type="Proteomes" id="UP001562065"/>
    </source>
</evidence>
<proteinExistence type="inferred from homology"/>
<keyword evidence="7" id="KW-1185">Reference proteome</keyword>
<evidence type="ECO:0000259" key="4">
    <source>
        <dbReference type="Pfam" id="PF25876"/>
    </source>
</evidence>
<dbReference type="RefSeq" id="WP_369456356.1">
    <property type="nucleotide sequence ID" value="NZ_JBGCUO010000003.1"/>
</dbReference>
<dbReference type="Gene3D" id="2.40.420.20">
    <property type="match status" value="1"/>
</dbReference>
<feature type="coiled-coil region" evidence="2">
    <location>
        <begin position="94"/>
        <end position="159"/>
    </location>
</feature>
<dbReference type="Gene3D" id="1.10.287.470">
    <property type="entry name" value="Helix hairpin bin"/>
    <property type="match status" value="1"/>
</dbReference>
<keyword evidence="2" id="KW-0175">Coiled coil</keyword>
<dbReference type="Pfam" id="PF25954">
    <property type="entry name" value="Beta-barrel_RND_2"/>
    <property type="match status" value="1"/>
</dbReference>
<dbReference type="Gene3D" id="2.40.30.170">
    <property type="match status" value="1"/>
</dbReference>
<evidence type="ECO:0000313" key="6">
    <source>
        <dbReference type="EMBL" id="MEY1663083.1"/>
    </source>
</evidence>